<evidence type="ECO:0000256" key="13">
    <source>
        <dbReference type="ARBA" id="ARBA00049467"/>
    </source>
</evidence>
<gene>
    <name evidence="15" type="ORF">CVIRNUC_001540</name>
</gene>
<evidence type="ECO:0000313" key="16">
    <source>
        <dbReference type="Proteomes" id="UP001314263"/>
    </source>
</evidence>
<dbReference type="EMBL" id="CAUYUE010000002">
    <property type="protein sequence ID" value="CAK0744344.1"/>
    <property type="molecule type" value="Genomic_DNA"/>
</dbReference>
<dbReference type="Gene3D" id="3.20.20.70">
    <property type="entry name" value="Aldolase class I"/>
    <property type="match status" value="1"/>
</dbReference>
<protein>
    <recommendedName>
        <fullName evidence="9">tRNA-dihydrouridine(16/17) synthase [NAD(P)(+)]</fullName>
        <ecNumber evidence="9">1.3.1.88</ecNumber>
    </recommendedName>
</protein>
<organism evidence="15 16">
    <name type="scientific">Coccomyxa viridis</name>
    <dbReference type="NCBI Taxonomy" id="1274662"/>
    <lineage>
        <taxon>Eukaryota</taxon>
        <taxon>Viridiplantae</taxon>
        <taxon>Chlorophyta</taxon>
        <taxon>core chlorophytes</taxon>
        <taxon>Trebouxiophyceae</taxon>
        <taxon>Trebouxiophyceae incertae sedis</taxon>
        <taxon>Coccomyxaceae</taxon>
        <taxon>Coccomyxa</taxon>
    </lineage>
</organism>
<keyword evidence="5" id="KW-0521">NADP</keyword>
<name>A0AAV1HWW2_9CHLO</name>
<evidence type="ECO:0000256" key="4">
    <source>
        <dbReference type="ARBA" id="ARBA00022694"/>
    </source>
</evidence>
<reference evidence="15 16" key="1">
    <citation type="submission" date="2023-10" db="EMBL/GenBank/DDBJ databases">
        <authorList>
            <person name="Maclean D."/>
            <person name="Macfadyen A."/>
        </authorList>
    </citation>
    <scope>NUCLEOTIDE SEQUENCE [LARGE SCALE GENOMIC DNA]</scope>
</reference>
<evidence type="ECO:0000256" key="10">
    <source>
        <dbReference type="ARBA" id="ARBA00047287"/>
    </source>
</evidence>
<keyword evidence="7" id="KW-0520">NAD</keyword>
<evidence type="ECO:0000256" key="5">
    <source>
        <dbReference type="ARBA" id="ARBA00022857"/>
    </source>
</evidence>
<dbReference type="EC" id="1.3.1.88" evidence="9"/>
<evidence type="ECO:0000256" key="7">
    <source>
        <dbReference type="ARBA" id="ARBA00023027"/>
    </source>
</evidence>
<evidence type="ECO:0000256" key="12">
    <source>
        <dbReference type="ARBA" id="ARBA00048934"/>
    </source>
</evidence>
<dbReference type="Pfam" id="PF01207">
    <property type="entry name" value="Dus"/>
    <property type="match status" value="1"/>
</dbReference>
<dbReference type="CDD" id="cd02801">
    <property type="entry name" value="DUS_like_FMN"/>
    <property type="match status" value="1"/>
</dbReference>
<sequence>MVAPEAFTQETTSEHAQRAWTMFRDWGSPQYWVAPMVDQSELAFRMLCRRHGSTAAYTPMLHSRIFLEDRGYREEHFTTCEGDRPLLVQFCANDAATLLAAAKLAQDRADAIDLNLGCPQRIARRGRYGAFLMDDLPLVERIVRTCAEGLDVPVTCKIRVFPELHKTVEYAQMLERAGASLIAVHGRLREQKKSKGADADWDVIKAVREAVSVPVLANGNIRTLHDVHHCLEYTGCAGVMSAESLLEDPALFSPLRLQPGGDFKGAAGPKLLLEYLELAEQHPTPMRMVTGHAFKMLGHWLPEFTDLRDQMNKQIPGFGIQHMRGIALEAVRRIEASGRDHAVPKISERALARMEAEAARAAAMEEQGKEDRLLQKLQAMRAKQQMLSESQTALVA</sequence>
<dbReference type="InterPro" id="IPR035587">
    <property type="entry name" value="DUS-like_FMN-bd"/>
</dbReference>
<comment type="catalytic activity">
    <reaction evidence="11">
        <text>5,6-dihydrouridine(16) in tRNA + NADP(+) = uridine(16) in tRNA + NADPH + H(+)</text>
        <dbReference type="Rhea" id="RHEA:53376"/>
        <dbReference type="Rhea" id="RHEA-COMP:13543"/>
        <dbReference type="Rhea" id="RHEA-COMP:13544"/>
        <dbReference type="ChEBI" id="CHEBI:15378"/>
        <dbReference type="ChEBI" id="CHEBI:57783"/>
        <dbReference type="ChEBI" id="CHEBI:58349"/>
        <dbReference type="ChEBI" id="CHEBI:65315"/>
        <dbReference type="ChEBI" id="CHEBI:74443"/>
        <dbReference type="EC" id="1.3.1.88"/>
    </reaction>
    <physiologicalReaction direction="right-to-left" evidence="11">
        <dbReference type="Rhea" id="RHEA:53378"/>
    </physiologicalReaction>
</comment>
<dbReference type="GO" id="GO:0050660">
    <property type="term" value="F:flavin adenine dinucleotide binding"/>
    <property type="evidence" value="ECO:0007669"/>
    <property type="project" value="InterPro"/>
</dbReference>
<dbReference type="SUPFAM" id="SSF51395">
    <property type="entry name" value="FMN-linked oxidoreductases"/>
    <property type="match status" value="1"/>
</dbReference>
<evidence type="ECO:0000313" key="15">
    <source>
        <dbReference type="EMBL" id="CAK0744344.1"/>
    </source>
</evidence>
<dbReference type="AlphaFoldDB" id="A0AAV1HWW2"/>
<dbReference type="PROSITE" id="PS01136">
    <property type="entry name" value="UPF0034"/>
    <property type="match status" value="1"/>
</dbReference>
<evidence type="ECO:0000256" key="1">
    <source>
        <dbReference type="ARBA" id="ARBA00001917"/>
    </source>
</evidence>
<proteinExistence type="inferred from homology"/>
<keyword evidence="6" id="KW-0560">Oxidoreductase</keyword>
<keyword evidence="4" id="KW-0819">tRNA processing</keyword>
<evidence type="ECO:0000256" key="9">
    <source>
        <dbReference type="ARBA" id="ARBA00038890"/>
    </source>
</evidence>
<feature type="domain" description="DUS-like FMN-binding" evidence="14">
    <location>
        <begin position="33"/>
        <end position="313"/>
    </location>
</feature>
<evidence type="ECO:0000256" key="8">
    <source>
        <dbReference type="ARBA" id="ARBA00038313"/>
    </source>
</evidence>
<dbReference type="PANTHER" id="PTHR11082">
    <property type="entry name" value="TRNA-DIHYDROURIDINE SYNTHASE"/>
    <property type="match status" value="1"/>
</dbReference>
<keyword evidence="3" id="KW-0288">FMN</keyword>
<dbReference type="InterPro" id="IPR013785">
    <property type="entry name" value="Aldolase_TIM"/>
</dbReference>
<dbReference type="GO" id="GO:0017150">
    <property type="term" value="F:tRNA dihydrouridine synthase activity"/>
    <property type="evidence" value="ECO:0007669"/>
    <property type="project" value="InterPro"/>
</dbReference>
<evidence type="ECO:0000256" key="11">
    <source>
        <dbReference type="ARBA" id="ARBA00047652"/>
    </source>
</evidence>
<dbReference type="PANTHER" id="PTHR11082:SF5">
    <property type="entry name" value="TRNA-DIHYDROURIDINE(16_17) SYNTHASE [NAD(P)(+)]-LIKE"/>
    <property type="match status" value="1"/>
</dbReference>
<comment type="similarity">
    <text evidence="8">Belongs to the Dus family. Dus1 subfamily.</text>
</comment>
<keyword evidence="2" id="KW-0285">Flavoprotein</keyword>
<evidence type="ECO:0000256" key="6">
    <source>
        <dbReference type="ARBA" id="ARBA00023002"/>
    </source>
</evidence>
<evidence type="ECO:0000256" key="3">
    <source>
        <dbReference type="ARBA" id="ARBA00022643"/>
    </source>
</evidence>
<keyword evidence="16" id="KW-1185">Reference proteome</keyword>
<comment type="catalytic activity">
    <reaction evidence="13">
        <text>5,6-dihydrouridine(17) in tRNA + NADP(+) = uridine(17) in tRNA + NADPH + H(+)</text>
        <dbReference type="Rhea" id="RHEA:53368"/>
        <dbReference type="Rhea" id="RHEA-COMP:13541"/>
        <dbReference type="Rhea" id="RHEA-COMP:13542"/>
        <dbReference type="ChEBI" id="CHEBI:15378"/>
        <dbReference type="ChEBI" id="CHEBI:57783"/>
        <dbReference type="ChEBI" id="CHEBI:58349"/>
        <dbReference type="ChEBI" id="CHEBI:65315"/>
        <dbReference type="ChEBI" id="CHEBI:74443"/>
        <dbReference type="EC" id="1.3.1.88"/>
    </reaction>
    <physiologicalReaction direction="right-to-left" evidence="13">
        <dbReference type="Rhea" id="RHEA:53370"/>
    </physiologicalReaction>
</comment>
<comment type="catalytic activity">
    <reaction evidence="10">
        <text>5,6-dihydrouridine(17) in tRNA + NAD(+) = uridine(17) in tRNA + NADH + H(+)</text>
        <dbReference type="Rhea" id="RHEA:53372"/>
        <dbReference type="Rhea" id="RHEA-COMP:13541"/>
        <dbReference type="Rhea" id="RHEA-COMP:13542"/>
        <dbReference type="ChEBI" id="CHEBI:15378"/>
        <dbReference type="ChEBI" id="CHEBI:57540"/>
        <dbReference type="ChEBI" id="CHEBI:57945"/>
        <dbReference type="ChEBI" id="CHEBI:65315"/>
        <dbReference type="ChEBI" id="CHEBI:74443"/>
        <dbReference type="EC" id="1.3.1.88"/>
    </reaction>
    <physiologicalReaction direction="right-to-left" evidence="10">
        <dbReference type="Rhea" id="RHEA:53374"/>
    </physiologicalReaction>
</comment>
<dbReference type="InterPro" id="IPR018517">
    <property type="entry name" value="tRNA_hU_synthase_CS"/>
</dbReference>
<dbReference type="Proteomes" id="UP001314263">
    <property type="component" value="Unassembled WGS sequence"/>
</dbReference>
<evidence type="ECO:0000259" key="14">
    <source>
        <dbReference type="Pfam" id="PF01207"/>
    </source>
</evidence>
<comment type="catalytic activity">
    <reaction evidence="12">
        <text>5,6-dihydrouridine(16) in tRNA + NAD(+) = uridine(16) in tRNA + NADH + H(+)</text>
        <dbReference type="Rhea" id="RHEA:53380"/>
        <dbReference type="Rhea" id="RHEA-COMP:13543"/>
        <dbReference type="Rhea" id="RHEA-COMP:13544"/>
        <dbReference type="ChEBI" id="CHEBI:15378"/>
        <dbReference type="ChEBI" id="CHEBI:57540"/>
        <dbReference type="ChEBI" id="CHEBI:57945"/>
        <dbReference type="ChEBI" id="CHEBI:65315"/>
        <dbReference type="ChEBI" id="CHEBI:74443"/>
        <dbReference type="EC" id="1.3.1.88"/>
    </reaction>
    <physiologicalReaction direction="right-to-left" evidence="12">
        <dbReference type="Rhea" id="RHEA:53382"/>
    </physiologicalReaction>
</comment>
<comment type="cofactor">
    <cofactor evidence="1">
        <name>FMN</name>
        <dbReference type="ChEBI" id="CHEBI:58210"/>
    </cofactor>
</comment>
<accession>A0AAV1HWW2</accession>
<comment type="caution">
    <text evidence="15">The sequence shown here is derived from an EMBL/GenBank/DDBJ whole genome shotgun (WGS) entry which is preliminary data.</text>
</comment>
<evidence type="ECO:0000256" key="2">
    <source>
        <dbReference type="ARBA" id="ARBA00022630"/>
    </source>
</evidence>